<dbReference type="Proteomes" id="UP000269199">
    <property type="component" value="Chromosome"/>
</dbReference>
<evidence type="ECO:0000313" key="2">
    <source>
        <dbReference type="Proteomes" id="UP000269199"/>
    </source>
</evidence>
<name>A0AAD0XFD9_9BURK</name>
<dbReference type="AlphaFoldDB" id="A0AAD0XFD9"/>
<proteinExistence type="predicted"/>
<dbReference type="EMBL" id="CP024996">
    <property type="protein sequence ID" value="AYR23377.1"/>
    <property type="molecule type" value="Genomic_DNA"/>
</dbReference>
<gene>
    <name evidence="1" type="ORF">RC54_05855</name>
</gene>
<dbReference type="RefSeq" id="WP_061790704.1">
    <property type="nucleotide sequence ID" value="NZ_CP024996.1"/>
</dbReference>
<protein>
    <submittedName>
        <fullName evidence="1">Uncharacterized protein</fullName>
    </submittedName>
</protein>
<evidence type="ECO:0000313" key="1">
    <source>
        <dbReference type="EMBL" id="AYR23377.1"/>
    </source>
</evidence>
<reference evidence="1 2" key="1">
    <citation type="submission" date="2017-11" db="EMBL/GenBank/DDBJ databases">
        <title>Complete genome sequence of Herbaspirillum rubrisubalbicans DSM 11543.</title>
        <authorList>
            <person name="Chen M."/>
            <person name="An Q."/>
        </authorList>
    </citation>
    <scope>NUCLEOTIDE SEQUENCE [LARGE SCALE GENOMIC DNA]</scope>
    <source>
        <strain evidence="1 2">DSM 11543</strain>
    </source>
</reference>
<sequence length="135" mass="15300">MNMAGIELLNVWGAMDSVMQGVLVPDSVIHPHGKNRAEVFSEERLELLRDGVRLMVQQFADGPEYEDVVEAYDAGLSTGFYTKPSAIAQGFRTVTARRFLDMRREHRRAYAISLRKIYAIGFHQGRLLATGLWNE</sequence>
<accession>A0AAD0XFD9</accession>
<organism evidence="1 2">
    <name type="scientific">Herbaspirillum rubrisubalbicans</name>
    <dbReference type="NCBI Taxonomy" id="80842"/>
    <lineage>
        <taxon>Bacteria</taxon>
        <taxon>Pseudomonadati</taxon>
        <taxon>Pseudomonadota</taxon>
        <taxon>Betaproteobacteria</taxon>
        <taxon>Burkholderiales</taxon>
        <taxon>Oxalobacteraceae</taxon>
        <taxon>Herbaspirillum</taxon>
    </lineage>
</organism>